<dbReference type="VEuPathDB" id="FungiDB:BO82DRAFT_383052"/>
<evidence type="ECO:0000313" key="4">
    <source>
        <dbReference type="Proteomes" id="UP000248340"/>
    </source>
</evidence>
<dbReference type="GeneID" id="37140728"/>
<name>A0A319D2W6_9EURO</name>
<proteinExistence type="predicted"/>
<feature type="domain" description="Nucleoside phosphorylase" evidence="2">
    <location>
        <begin position="816"/>
        <end position="1076"/>
    </location>
</feature>
<dbReference type="CDD" id="cd09008">
    <property type="entry name" value="MTAN"/>
    <property type="match status" value="1"/>
</dbReference>
<sequence length="1095" mass="120442">MTRLREIIGKAPAYEWLIQSLRKELLLTPPGSNMIHFRDTIISDLLSTRPSAAPLSGSFTVLFQMRWDLLLFIQEQDYQEPADAVLEGALTLTGHVKNAQALPCAQYMRQTWPLTGGDILDLVKRVIGSGKRCEQSTTLFDGTKLTLVKAASDFHIKATGDPWSIAEVAEQLAWLGAALRPPFYTTALNLCTPSVSLKSLQRDPPHLATFEIEFSHEEQPGLLCPRPGECWKNLFNSHMVVAGYPILRRAQVDTGLEISLGIMAALVQARVTIFDGKVYLKGFCTMMIPTRFIDDVVLWHIIFNNKGEYVSYTDPQVHSLEGLYPDKLTMTQLQVSRHILGWCSNALNRAGSRDANYSIDWSGLLQPFRGFELERVFIHSGRIVQKDVSAVLGKRDRPAYFGSDVYLDRLKWISRKFVVLYDVTDKRGWLTDGASALLHLVRASLISDETGDFGEDFLLDWADVEEPRESGASAKAAAIAFLRNEQNKNLKLYGASDSSAGPAVSSSGSGAAGPRRQDAPYYMLKNRVEAIFYPMEQIITHQEQVGVARQMGFTTNQAPDALEGFDFMDVATGEDVFSARFTEIEPDCRGWVDFARSIHAVVLFGNGFGEIIQPSNAEDVCPMWASVPRGLDCLAACVSDIESILKRRGSSRANPWRLVDGIIWHSPERTFEPCQCHDGPRTEACNRVQVLFPDSWPGISGRAFVSPFTLIKNGAVIFGQGPTSLDFGRPETVSRSQGVSNPSKTSYSPSLDSGLGQSQGLPATTEMSEGPQPGQKRPSCDMETTLRSGKRRAVPLESGAMPNWRTEPSPLDYKVGWLCAIKPEFDAALAMLDATYDRGFGHGSDQNLYTLGRIGVHNVVITCLPMGRYGTNAAAVAATRMMNRFPNIQIGLMVGIGGGIPTARNDIRLGDIVVSKPESHHGGVIQYDMGKYTRDGFESVGYLNPPPEILLNALNCMPAHGTPLGIGPNDLFTPYPGEELDCLHTSDQLAPRDPGHRERRGPHVFYGTIASGNAIIKDATVRDRLVQTNGFLCVEMEAAGLMNSSFPCLVIRGISDYADSHKNDRWQAYAAAAAARYARAFLFVIPENLAVSNPS</sequence>
<gene>
    <name evidence="3" type="ORF">BO82DRAFT_383052</name>
</gene>
<dbReference type="InterPro" id="IPR035994">
    <property type="entry name" value="Nucleoside_phosphorylase_sf"/>
</dbReference>
<evidence type="ECO:0000259" key="2">
    <source>
        <dbReference type="Pfam" id="PF01048"/>
    </source>
</evidence>
<dbReference type="OrthoDB" id="1658288at2759"/>
<feature type="region of interest" description="Disordered" evidence="1">
    <location>
        <begin position="722"/>
        <end position="791"/>
    </location>
</feature>
<feature type="compositionally biased region" description="Low complexity" evidence="1">
    <location>
        <begin position="494"/>
        <end position="513"/>
    </location>
</feature>
<dbReference type="InterPro" id="IPR000845">
    <property type="entry name" value="Nucleoside_phosphorylase_d"/>
</dbReference>
<keyword evidence="4" id="KW-1185">Reference proteome</keyword>
<dbReference type="STRING" id="1448315.A0A319D2W6"/>
<dbReference type="EMBL" id="KZ821696">
    <property type="protein sequence ID" value="PYH82278.1"/>
    <property type="molecule type" value="Genomic_DNA"/>
</dbReference>
<dbReference type="Pfam" id="PF01048">
    <property type="entry name" value="PNP_UDP_1"/>
    <property type="match status" value="1"/>
</dbReference>
<evidence type="ECO:0000256" key="1">
    <source>
        <dbReference type="SAM" id="MobiDB-lite"/>
    </source>
</evidence>
<protein>
    <recommendedName>
        <fullName evidence="2">Nucleoside phosphorylase domain-containing protein</fullName>
    </recommendedName>
</protein>
<reference evidence="3 4" key="1">
    <citation type="submission" date="2016-12" db="EMBL/GenBank/DDBJ databases">
        <title>The genomes of Aspergillus section Nigri reveals drivers in fungal speciation.</title>
        <authorList>
            <consortium name="DOE Joint Genome Institute"/>
            <person name="Vesth T.C."/>
            <person name="Nybo J."/>
            <person name="Theobald S."/>
            <person name="Brandl J."/>
            <person name="Frisvad J.C."/>
            <person name="Nielsen K.F."/>
            <person name="Lyhne E.K."/>
            <person name="Kogle M.E."/>
            <person name="Kuo A."/>
            <person name="Riley R."/>
            <person name="Clum A."/>
            <person name="Nolan M."/>
            <person name="Lipzen A."/>
            <person name="Salamov A."/>
            <person name="Henrissat B."/>
            <person name="Wiebenga A."/>
            <person name="De Vries R.P."/>
            <person name="Grigoriev I.V."/>
            <person name="Mortensen U.H."/>
            <person name="Andersen M.R."/>
            <person name="Baker S.E."/>
        </authorList>
    </citation>
    <scope>NUCLEOTIDE SEQUENCE [LARGE SCALE GENOMIC DNA]</scope>
    <source>
        <strain evidence="3 4">CBS 121591</strain>
    </source>
</reference>
<evidence type="ECO:0000313" key="3">
    <source>
        <dbReference type="EMBL" id="PYH82278.1"/>
    </source>
</evidence>
<accession>A0A319D2W6</accession>
<dbReference type="SUPFAM" id="SSF53167">
    <property type="entry name" value="Purine and uridine phosphorylases"/>
    <property type="match status" value="1"/>
</dbReference>
<organism evidence="3 4">
    <name type="scientific">Aspergillus uvarum CBS 121591</name>
    <dbReference type="NCBI Taxonomy" id="1448315"/>
    <lineage>
        <taxon>Eukaryota</taxon>
        <taxon>Fungi</taxon>
        <taxon>Dikarya</taxon>
        <taxon>Ascomycota</taxon>
        <taxon>Pezizomycotina</taxon>
        <taxon>Eurotiomycetes</taxon>
        <taxon>Eurotiomycetidae</taxon>
        <taxon>Eurotiales</taxon>
        <taxon>Aspergillaceae</taxon>
        <taxon>Aspergillus</taxon>
        <taxon>Aspergillus subgen. Circumdati</taxon>
    </lineage>
</organism>
<dbReference type="AlphaFoldDB" id="A0A319D2W6"/>
<dbReference type="Gene3D" id="3.40.50.1580">
    <property type="entry name" value="Nucleoside phosphorylase domain"/>
    <property type="match status" value="1"/>
</dbReference>
<dbReference type="Proteomes" id="UP000248340">
    <property type="component" value="Unassembled WGS sequence"/>
</dbReference>
<dbReference type="InterPro" id="IPR053137">
    <property type="entry name" value="NLR-like"/>
</dbReference>
<dbReference type="PANTHER" id="PTHR46082:SF11">
    <property type="entry name" value="AAA+ ATPASE DOMAIN-CONTAINING PROTEIN-RELATED"/>
    <property type="match status" value="1"/>
</dbReference>
<dbReference type="PANTHER" id="PTHR46082">
    <property type="entry name" value="ATP/GTP-BINDING PROTEIN-RELATED"/>
    <property type="match status" value="1"/>
</dbReference>
<dbReference type="GO" id="GO:0003824">
    <property type="term" value="F:catalytic activity"/>
    <property type="evidence" value="ECO:0007669"/>
    <property type="project" value="InterPro"/>
</dbReference>
<dbReference type="RefSeq" id="XP_025492478.1">
    <property type="nucleotide sequence ID" value="XM_025637986.1"/>
</dbReference>
<feature type="compositionally biased region" description="Polar residues" evidence="1">
    <location>
        <begin position="733"/>
        <end position="767"/>
    </location>
</feature>
<feature type="region of interest" description="Disordered" evidence="1">
    <location>
        <begin position="494"/>
        <end position="515"/>
    </location>
</feature>
<dbReference type="GO" id="GO:0009116">
    <property type="term" value="P:nucleoside metabolic process"/>
    <property type="evidence" value="ECO:0007669"/>
    <property type="project" value="InterPro"/>
</dbReference>